<feature type="region of interest" description="Disordered" evidence="1">
    <location>
        <begin position="430"/>
        <end position="490"/>
    </location>
</feature>
<feature type="compositionally biased region" description="Basic and acidic residues" evidence="1">
    <location>
        <begin position="446"/>
        <end position="456"/>
    </location>
</feature>
<gene>
    <name evidence="2" type="ORF">CCMP2556_LOCUS42037</name>
</gene>
<evidence type="ECO:0000313" key="2">
    <source>
        <dbReference type="EMBL" id="CAK9086814.1"/>
    </source>
</evidence>
<sequence>MEDWRPLLSESEQENLEKYEEMPLADIYGLVRFKTKYGTPNEFEPVFNLAQSAEKWKTMTANDGSIPCFTKSSSSRLFNGRLKRWLTAREKACISGLCVCPKQAEAAGLSNHIAWEKDLQWHMRVGNAQQIQNVGCVLLSVLSCLALREEAPSCILDFGPPSLPEGIKHLDDGTILLTIAGKACKVKDKELGAKAHKDLHEKKLAIQTYTIDKMKGELIEAGGDAGQFNKAKGKENKKDAFMREWFRVKVLPELEAGGNLDPLPKKEAAKAVPKAKVASKSAALPDSTEPGVGLKADILPGEVDETPALLSKILLLQDEWLQKVLDGTKVLELRKARLTCKGSETMYLAVGSTIYGRCSITPLVTFTDTVQFAKLKDKHCWDQDDPPYAFPFIGHVLSQVQRVKPLDFLKLKGCQGRCLFRPVGWKSEDEELASQQEIEPSGPASKPDEGLEEAKSEKKKPKGKGQKKNKCDTEEPKEPKTKKPKSTDIKLLPASALEKAEVVQIDHKSHLLPSTDRLKAKREVLKKKTAHIDVHISGGALAHVNNVAFKRAPSLTGAYLAGTTNGKFVEVKAVWVPSWECHGSMELWDLACNSELEEWLSGIEMEVVGVLLVVPELETPEVSQLQVFDKLWAKDDPSFLFGLTGSTKRSTLYRLEDGSPKELNLQVHWTGKQSHYIAHIVSQTVAVLDGIKEHAKASVVLGGKRKGLPNKSAMKEFWNAKRRAIRQQDERSSSTGAFSQNMRNIVDELQNVVHFMTERIADFTPGKCPNIATEFSNHLNSFPLAKSEIAKVKSIKNAPEDVAEAGQYLAAVMSLKGALELRLARRACNTSHTYDGQKWLPKRSGSASMSSSSKRSRASSKDTCMAESSYQATPTKEDSQR</sequence>
<dbReference type="Proteomes" id="UP001642484">
    <property type="component" value="Unassembled WGS sequence"/>
</dbReference>
<dbReference type="InterPro" id="IPR015947">
    <property type="entry name" value="PUA-like_sf"/>
</dbReference>
<evidence type="ECO:0000256" key="1">
    <source>
        <dbReference type="SAM" id="MobiDB-lite"/>
    </source>
</evidence>
<evidence type="ECO:0000313" key="3">
    <source>
        <dbReference type="Proteomes" id="UP001642484"/>
    </source>
</evidence>
<reference evidence="2 3" key="1">
    <citation type="submission" date="2024-02" db="EMBL/GenBank/DDBJ databases">
        <authorList>
            <person name="Chen Y."/>
            <person name="Shah S."/>
            <person name="Dougan E. K."/>
            <person name="Thang M."/>
            <person name="Chan C."/>
        </authorList>
    </citation>
    <scope>NUCLEOTIDE SEQUENCE [LARGE SCALE GENOMIC DNA]</scope>
</reference>
<feature type="compositionally biased region" description="Basic residues" evidence="1">
    <location>
        <begin position="457"/>
        <end position="468"/>
    </location>
</feature>
<dbReference type="EMBL" id="CAXAMN010024455">
    <property type="protein sequence ID" value="CAK9086814.1"/>
    <property type="molecule type" value="Genomic_DNA"/>
</dbReference>
<organism evidence="2 3">
    <name type="scientific">Durusdinium trenchii</name>
    <dbReference type="NCBI Taxonomy" id="1381693"/>
    <lineage>
        <taxon>Eukaryota</taxon>
        <taxon>Sar</taxon>
        <taxon>Alveolata</taxon>
        <taxon>Dinophyceae</taxon>
        <taxon>Suessiales</taxon>
        <taxon>Symbiodiniaceae</taxon>
        <taxon>Durusdinium</taxon>
    </lineage>
</organism>
<feature type="region of interest" description="Disordered" evidence="1">
    <location>
        <begin position="834"/>
        <end position="881"/>
    </location>
</feature>
<accession>A0ABP0QFM1</accession>
<comment type="caution">
    <text evidence="2">The sequence shown here is derived from an EMBL/GenBank/DDBJ whole genome shotgun (WGS) entry which is preliminary data.</text>
</comment>
<keyword evidence="3" id="KW-1185">Reference proteome</keyword>
<protein>
    <submittedName>
        <fullName evidence="2">Uncharacterized protein</fullName>
    </submittedName>
</protein>
<feature type="compositionally biased region" description="Basic and acidic residues" evidence="1">
    <location>
        <begin position="469"/>
        <end position="488"/>
    </location>
</feature>
<feature type="compositionally biased region" description="Low complexity" evidence="1">
    <location>
        <begin position="842"/>
        <end position="853"/>
    </location>
</feature>
<dbReference type="SUPFAM" id="SSF88697">
    <property type="entry name" value="PUA domain-like"/>
    <property type="match status" value="1"/>
</dbReference>
<name>A0ABP0QFM1_9DINO</name>
<proteinExistence type="predicted"/>